<accession>B3P138</accession>
<dbReference type="Proteomes" id="UP000008711">
    <property type="component" value="Unassembled WGS sequence"/>
</dbReference>
<dbReference type="PANTHER" id="PTHR12550">
    <property type="entry name" value="HEPATOMA-DERIVED GROWTH FACTOR-RELATED"/>
    <property type="match status" value="1"/>
</dbReference>
<reference evidence="2 3" key="1">
    <citation type="journal article" date="2007" name="Nature">
        <title>Evolution of genes and genomes on the Drosophila phylogeny.</title>
        <authorList>
            <consortium name="Drosophila 12 Genomes Consortium"/>
            <person name="Clark A.G."/>
            <person name="Eisen M.B."/>
            <person name="Smith D.R."/>
            <person name="Bergman C.M."/>
            <person name="Oliver B."/>
            <person name="Markow T.A."/>
            <person name="Kaufman T.C."/>
            <person name="Kellis M."/>
            <person name="Gelbart W."/>
            <person name="Iyer V.N."/>
            <person name="Pollard D.A."/>
            <person name="Sackton T.B."/>
            <person name="Larracuente A.M."/>
            <person name="Singh N.D."/>
            <person name="Abad J.P."/>
            <person name="Abt D.N."/>
            <person name="Adryan B."/>
            <person name="Aguade M."/>
            <person name="Akashi H."/>
            <person name="Anderson W.W."/>
            <person name="Aquadro C.F."/>
            <person name="Ardell D.H."/>
            <person name="Arguello R."/>
            <person name="Artieri C.G."/>
            <person name="Barbash D.A."/>
            <person name="Barker D."/>
            <person name="Barsanti P."/>
            <person name="Batterham P."/>
            <person name="Batzoglou S."/>
            <person name="Begun D."/>
            <person name="Bhutkar A."/>
            <person name="Blanco E."/>
            <person name="Bosak S.A."/>
            <person name="Bradley R.K."/>
            <person name="Brand A.D."/>
            <person name="Brent M.R."/>
            <person name="Brooks A.N."/>
            <person name="Brown R.H."/>
            <person name="Butlin R.K."/>
            <person name="Caggese C."/>
            <person name="Calvi B.R."/>
            <person name="Bernardo de Carvalho A."/>
            <person name="Caspi A."/>
            <person name="Castrezana S."/>
            <person name="Celniker S.E."/>
            <person name="Chang J.L."/>
            <person name="Chapple C."/>
            <person name="Chatterji S."/>
            <person name="Chinwalla A."/>
            <person name="Civetta A."/>
            <person name="Clifton S.W."/>
            <person name="Comeron J.M."/>
            <person name="Costello J.C."/>
            <person name="Coyne J.A."/>
            <person name="Daub J."/>
            <person name="David R.G."/>
            <person name="Delcher A.L."/>
            <person name="Delehaunty K."/>
            <person name="Do C.B."/>
            <person name="Ebling H."/>
            <person name="Edwards K."/>
            <person name="Eickbush T."/>
            <person name="Evans J.D."/>
            <person name="Filipski A."/>
            <person name="Findeiss S."/>
            <person name="Freyhult E."/>
            <person name="Fulton L."/>
            <person name="Fulton R."/>
            <person name="Garcia A.C."/>
            <person name="Gardiner A."/>
            <person name="Garfield D.A."/>
            <person name="Garvin B.E."/>
            <person name="Gibson G."/>
            <person name="Gilbert D."/>
            <person name="Gnerre S."/>
            <person name="Godfrey J."/>
            <person name="Good R."/>
            <person name="Gotea V."/>
            <person name="Gravely B."/>
            <person name="Greenberg A.J."/>
            <person name="Griffiths-Jones S."/>
            <person name="Gross S."/>
            <person name="Guigo R."/>
            <person name="Gustafson E.A."/>
            <person name="Haerty W."/>
            <person name="Hahn M.W."/>
            <person name="Halligan D.L."/>
            <person name="Halpern A.L."/>
            <person name="Halter G.M."/>
            <person name="Han M.V."/>
            <person name="Heger A."/>
            <person name="Hillier L."/>
            <person name="Hinrichs A.S."/>
            <person name="Holmes I."/>
            <person name="Hoskins R.A."/>
            <person name="Hubisz M.J."/>
            <person name="Hultmark D."/>
            <person name="Huntley M.A."/>
            <person name="Jaffe D.B."/>
            <person name="Jagadeeshan S."/>
            <person name="Jeck W.R."/>
            <person name="Johnson J."/>
            <person name="Jones C.D."/>
            <person name="Jordan W.C."/>
            <person name="Karpen G.H."/>
            <person name="Kataoka E."/>
            <person name="Keightley P.D."/>
            <person name="Kheradpour P."/>
            <person name="Kirkness E.F."/>
            <person name="Koerich L.B."/>
            <person name="Kristiansen K."/>
            <person name="Kudrna D."/>
            <person name="Kulathinal R.J."/>
            <person name="Kumar S."/>
            <person name="Kwok R."/>
            <person name="Lander E."/>
            <person name="Langley C.H."/>
            <person name="Lapoint R."/>
            <person name="Lazzaro B.P."/>
            <person name="Lee S.J."/>
            <person name="Levesque L."/>
            <person name="Li R."/>
            <person name="Lin C.F."/>
            <person name="Lin M.F."/>
            <person name="Lindblad-Toh K."/>
            <person name="Llopart A."/>
            <person name="Long M."/>
            <person name="Low L."/>
            <person name="Lozovsky E."/>
            <person name="Lu J."/>
            <person name="Luo M."/>
            <person name="Machado C.A."/>
            <person name="Makalowski W."/>
            <person name="Marzo M."/>
            <person name="Matsuda M."/>
            <person name="Matzkin L."/>
            <person name="McAllister B."/>
            <person name="McBride C.S."/>
            <person name="McKernan B."/>
            <person name="McKernan K."/>
            <person name="Mendez-Lago M."/>
            <person name="Minx P."/>
            <person name="Mollenhauer M.U."/>
            <person name="Montooth K."/>
            <person name="Mount S.M."/>
            <person name="Mu X."/>
            <person name="Myers E."/>
            <person name="Negre B."/>
            <person name="Newfeld S."/>
            <person name="Nielsen R."/>
            <person name="Noor M.A."/>
            <person name="O'Grady P."/>
            <person name="Pachter L."/>
            <person name="Papaceit M."/>
            <person name="Parisi M.J."/>
            <person name="Parisi M."/>
            <person name="Parts L."/>
            <person name="Pedersen J.S."/>
            <person name="Pesole G."/>
            <person name="Phillippy A.M."/>
            <person name="Ponting C.P."/>
            <person name="Pop M."/>
            <person name="Porcelli D."/>
            <person name="Powell J.R."/>
            <person name="Prohaska S."/>
            <person name="Pruitt K."/>
            <person name="Puig M."/>
            <person name="Quesneville H."/>
            <person name="Ram K.R."/>
            <person name="Rand D."/>
            <person name="Rasmussen M.D."/>
            <person name="Reed L.K."/>
            <person name="Reenan R."/>
            <person name="Reily A."/>
            <person name="Remington K.A."/>
            <person name="Rieger T.T."/>
            <person name="Ritchie M.G."/>
            <person name="Robin C."/>
            <person name="Rogers Y.H."/>
            <person name="Rohde C."/>
            <person name="Rozas J."/>
            <person name="Rubenfield M.J."/>
            <person name="Ruiz A."/>
            <person name="Russo S."/>
            <person name="Salzberg S.L."/>
            <person name="Sanchez-Gracia A."/>
            <person name="Saranga D.J."/>
            <person name="Sato H."/>
            <person name="Schaeffer S.W."/>
            <person name="Schatz M.C."/>
            <person name="Schlenke T."/>
            <person name="Schwartz R."/>
            <person name="Segarra C."/>
            <person name="Singh R.S."/>
            <person name="Sirot L."/>
            <person name="Sirota M."/>
            <person name="Sisneros N.B."/>
            <person name="Smith C.D."/>
            <person name="Smith T.F."/>
            <person name="Spieth J."/>
            <person name="Stage D.E."/>
            <person name="Stark A."/>
            <person name="Stephan W."/>
            <person name="Strausberg R.L."/>
            <person name="Strempel S."/>
            <person name="Sturgill D."/>
            <person name="Sutton G."/>
            <person name="Sutton G.G."/>
            <person name="Tao W."/>
            <person name="Teichmann S."/>
            <person name="Tobari Y.N."/>
            <person name="Tomimura Y."/>
            <person name="Tsolas J.M."/>
            <person name="Valente V.L."/>
            <person name="Venter E."/>
            <person name="Venter J.C."/>
            <person name="Vicario S."/>
            <person name="Vieira F.G."/>
            <person name="Vilella A.J."/>
            <person name="Villasante A."/>
            <person name="Walenz B."/>
            <person name="Wang J."/>
            <person name="Wasserman M."/>
            <person name="Watts T."/>
            <person name="Wilson D."/>
            <person name="Wilson R.K."/>
            <person name="Wing R.A."/>
            <person name="Wolfner M.F."/>
            <person name="Wong A."/>
            <person name="Wong G.K."/>
            <person name="Wu C.I."/>
            <person name="Wu G."/>
            <person name="Yamamoto D."/>
            <person name="Yang H.P."/>
            <person name="Yang S.P."/>
            <person name="Yorke J.A."/>
            <person name="Yoshida K."/>
            <person name="Zdobnov E."/>
            <person name="Zhang P."/>
            <person name="Zhang Y."/>
            <person name="Zimin A.V."/>
            <person name="Baldwin J."/>
            <person name="Abdouelleil A."/>
            <person name="Abdulkadir J."/>
            <person name="Abebe A."/>
            <person name="Abera B."/>
            <person name="Abreu J."/>
            <person name="Acer S.C."/>
            <person name="Aftuck L."/>
            <person name="Alexander A."/>
            <person name="An P."/>
            <person name="Anderson E."/>
            <person name="Anderson S."/>
            <person name="Arachi H."/>
            <person name="Azer M."/>
            <person name="Bachantsang P."/>
            <person name="Barry A."/>
            <person name="Bayul T."/>
            <person name="Berlin A."/>
            <person name="Bessette D."/>
            <person name="Bloom T."/>
            <person name="Blye J."/>
            <person name="Boguslavskiy L."/>
            <person name="Bonnet C."/>
            <person name="Boukhgalter B."/>
            <person name="Bourzgui I."/>
            <person name="Brown A."/>
            <person name="Cahill P."/>
            <person name="Channer S."/>
            <person name="Cheshatsang Y."/>
            <person name="Chuda L."/>
            <person name="Citroen M."/>
            <person name="Collymore A."/>
            <person name="Cooke P."/>
            <person name="Costello M."/>
            <person name="D'Aco K."/>
            <person name="Daza R."/>
            <person name="De Haan G."/>
            <person name="DeGray S."/>
            <person name="DeMaso C."/>
            <person name="Dhargay N."/>
            <person name="Dooley K."/>
            <person name="Dooley E."/>
            <person name="Doricent M."/>
            <person name="Dorje P."/>
            <person name="Dorjee K."/>
            <person name="Dupes A."/>
            <person name="Elong R."/>
            <person name="Falk J."/>
            <person name="Farina A."/>
            <person name="Faro S."/>
            <person name="Ferguson D."/>
            <person name="Fisher S."/>
            <person name="Foley C.D."/>
            <person name="Franke A."/>
            <person name="Friedrich D."/>
            <person name="Gadbois L."/>
            <person name="Gearin G."/>
            <person name="Gearin C.R."/>
            <person name="Giannoukos G."/>
            <person name="Goode T."/>
            <person name="Graham J."/>
            <person name="Grandbois E."/>
            <person name="Grewal S."/>
            <person name="Gyaltsen K."/>
            <person name="Hafez N."/>
            <person name="Hagos B."/>
            <person name="Hall J."/>
            <person name="Henson C."/>
            <person name="Hollinger A."/>
            <person name="Honan T."/>
            <person name="Huard M.D."/>
            <person name="Hughes L."/>
            <person name="Hurhula B."/>
            <person name="Husby M.E."/>
            <person name="Kamat A."/>
            <person name="Kanga B."/>
            <person name="Kashin S."/>
            <person name="Khazanovich D."/>
            <person name="Kisner P."/>
            <person name="Lance K."/>
            <person name="Lara M."/>
            <person name="Lee W."/>
            <person name="Lennon N."/>
            <person name="Letendre F."/>
            <person name="LeVine R."/>
            <person name="Lipovsky A."/>
            <person name="Liu X."/>
            <person name="Liu J."/>
            <person name="Liu S."/>
            <person name="Lokyitsang T."/>
            <person name="Lokyitsang Y."/>
            <person name="Lubonja R."/>
            <person name="Lui A."/>
            <person name="MacDonald P."/>
            <person name="Magnisalis V."/>
            <person name="Maru K."/>
            <person name="Matthews C."/>
            <person name="McCusker W."/>
            <person name="McDonough S."/>
            <person name="Mehta T."/>
            <person name="Meldrim J."/>
            <person name="Meneus L."/>
            <person name="Mihai O."/>
            <person name="Mihalev A."/>
            <person name="Mihova T."/>
            <person name="Mittelman R."/>
            <person name="Mlenga V."/>
            <person name="Montmayeur A."/>
            <person name="Mulrain L."/>
            <person name="Navidi A."/>
            <person name="Naylor J."/>
            <person name="Negash T."/>
            <person name="Nguyen T."/>
            <person name="Nguyen N."/>
            <person name="Nicol R."/>
            <person name="Norbu C."/>
            <person name="Norbu N."/>
            <person name="Novod N."/>
            <person name="O'Neill B."/>
            <person name="Osman S."/>
            <person name="Markiewicz E."/>
            <person name="Oyono O.L."/>
            <person name="Patti C."/>
            <person name="Phunkhang P."/>
            <person name="Pierre F."/>
            <person name="Priest M."/>
            <person name="Raghuraman S."/>
            <person name="Rege F."/>
            <person name="Reyes R."/>
            <person name="Rise C."/>
            <person name="Rogov P."/>
            <person name="Ross K."/>
            <person name="Ryan E."/>
            <person name="Settipalli S."/>
            <person name="Shea T."/>
            <person name="Sherpa N."/>
            <person name="Shi L."/>
            <person name="Shih D."/>
            <person name="Sparrow T."/>
            <person name="Spaulding J."/>
            <person name="Stalker J."/>
            <person name="Stange-Thomann N."/>
            <person name="Stavropoulos S."/>
            <person name="Stone C."/>
            <person name="Strader C."/>
            <person name="Tesfaye S."/>
            <person name="Thomson T."/>
            <person name="Thoulutsang Y."/>
            <person name="Thoulutsang D."/>
            <person name="Topham K."/>
            <person name="Topping I."/>
            <person name="Tsamla T."/>
            <person name="Vassiliev H."/>
            <person name="Vo A."/>
            <person name="Wangchuk T."/>
            <person name="Wangdi T."/>
            <person name="Weiand M."/>
            <person name="Wilkinson J."/>
            <person name="Wilson A."/>
            <person name="Yadav S."/>
            <person name="Young G."/>
            <person name="Yu Q."/>
            <person name="Zembek L."/>
            <person name="Zhong D."/>
            <person name="Zimmer A."/>
            <person name="Zwirko Z."/>
            <person name="Jaffe D.B."/>
            <person name="Alvarez P."/>
            <person name="Brockman W."/>
            <person name="Butler J."/>
            <person name="Chin C."/>
            <person name="Gnerre S."/>
            <person name="Grabherr M."/>
            <person name="Kleber M."/>
            <person name="Mauceli E."/>
            <person name="MacCallum I."/>
        </authorList>
    </citation>
    <scope>NUCLEOTIDE SEQUENCE [LARGE SCALE GENOMIC DNA]</scope>
    <source>
        <strain evidence="2 3">TSC#14021-0224.01</strain>
    </source>
</reference>
<evidence type="ECO:0000313" key="2">
    <source>
        <dbReference type="EMBL" id="EDV49157.1"/>
    </source>
</evidence>
<evidence type="ECO:0000259" key="1">
    <source>
        <dbReference type="PROSITE" id="PS50812"/>
    </source>
</evidence>
<evidence type="ECO:0000313" key="3">
    <source>
        <dbReference type="Proteomes" id="UP000008711"/>
    </source>
</evidence>
<feature type="domain" description="PWWP" evidence="1">
    <location>
        <begin position="13"/>
        <end position="64"/>
    </location>
</feature>
<dbReference type="Gene3D" id="2.30.30.140">
    <property type="match status" value="1"/>
</dbReference>
<dbReference type="PROSITE" id="PS50812">
    <property type="entry name" value="PWWP"/>
    <property type="match status" value="1"/>
</dbReference>
<dbReference type="PANTHER" id="PTHR12550:SF70">
    <property type="entry name" value="JIL-1 ANCHORING AND STABILIZING PROTEIN, ISOFORM A"/>
    <property type="match status" value="1"/>
</dbReference>
<dbReference type="SUPFAM" id="SSF63748">
    <property type="entry name" value="Tudor/PWWP/MBT"/>
    <property type="match status" value="1"/>
</dbReference>
<dbReference type="eggNOG" id="KOG1904">
    <property type="taxonomic scope" value="Eukaryota"/>
</dbReference>
<organism evidence="2 3">
    <name type="scientific">Drosophila erecta</name>
    <name type="common">Fruit fly</name>
    <dbReference type="NCBI Taxonomy" id="7220"/>
    <lineage>
        <taxon>Eukaryota</taxon>
        <taxon>Metazoa</taxon>
        <taxon>Ecdysozoa</taxon>
        <taxon>Arthropoda</taxon>
        <taxon>Hexapoda</taxon>
        <taxon>Insecta</taxon>
        <taxon>Pterygota</taxon>
        <taxon>Neoptera</taxon>
        <taxon>Endopterygota</taxon>
        <taxon>Diptera</taxon>
        <taxon>Brachycera</taxon>
        <taxon>Muscomorpha</taxon>
        <taxon>Ephydroidea</taxon>
        <taxon>Drosophilidae</taxon>
        <taxon>Drosophila</taxon>
        <taxon>Sophophora</taxon>
    </lineage>
</organism>
<dbReference type="EMBL" id="CH954181">
    <property type="protein sequence ID" value="EDV49157.1"/>
    <property type="molecule type" value="Genomic_DNA"/>
</dbReference>
<dbReference type="AlphaFoldDB" id="B3P138"/>
<dbReference type="PhylomeDB" id="B3P138"/>
<dbReference type="OrthoDB" id="62853at2759"/>
<reference evidence="2 3" key="2">
    <citation type="journal article" date="2008" name="Bioinformatics">
        <title>Assembly reconciliation.</title>
        <authorList>
            <person name="Zimin A.V."/>
            <person name="Smith D.R."/>
            <person name="Sutton G."/>
            <person name="Yorke J.A."/>
        </authorList>
    </citation>
    <scope>NUCLEOTIDE SEQUENCE [LARGE SCALE GENOMIC DNA]</scope>
    <source>
        <strain evidence="2 3">TSC#14021-0224.01</strain>
    </source>
</reference>
<keyword evidence="3" id="KW-1185">Reference proteome</keyword>
<dbReference type="HOGENOM" id="CLU_074207_0_0_1"/>
<dbReference type="Pfam" id="PF00855">
    <property type="entry name" value="PWWP"/>
    <property type="match status" value="1"/>
</dbReference>
<gene>
    <name evidence="2" type="primary">Dere\GG17011</name>
    <name evidence="2" type="ORF">Dere_GG17011</name>
</gene>
<dbReference type="OMA" id="GTCNYAK"/>
<dbReference type="KEGG" id="der:6553382"/>
<protein>
    <submittedName>
        <fullName evidence="2">GG17011</fullName>
    </submittedName>
</protein>
<name>B3P138_DROER</name>
<dbReference type="SMART" id="SM00293">
    <property type="entry name" value="PWWP"/>
    <property type="match status" value="1"/>
</dbReference>
<sequence length="221" mass="25410">MGRRRARMPIFTIGDFVFAKVRGYRAWPARILNRVGATAYNVYFYGTCNYAKVPRNEVVDFEKNQRRLGVIRAKGYNCNPTFRGAMMHARQAFANPDEDFGYYQQLAVENGDCVDAEDLELEYMVTEDGSNLQQEHDANEQVAVDQDEEVNSLEQVFSNQMNEPDSEEPALDCQLEEQEASQSMVLKKQVSEPYYSMAELVSLKSKKLMDTPIDMSCQRHR</sequence>
<dbReference type="InterPro" id="IPR000313">
    <property type="entry name" value="PWWP_dom"/>
</dbReference>
<proteinExistence type="predicted"/>